<dbReference type="InterPro" id="IPR045024">
    <property type="entry name" value="NDH-2"/>
</dbReference>
<name>U6GHG6_EIMAC</name>
<dbReference type="EC" id="1.6.5.9" evidence="2"/>
<evidence type="ECO:0000313" key="12">
    <source>
        <dbReference type="Proteomes" id="UP000018050"/>
    </source>
</evidence>
<evidence type="ECO:0000256" key="6">
    <source>
        <dbReference type="ARBA" id="ARBA00023027"/>
    </source>
</evidence>
<evidence type="ECO:0000256" key="7">
    <source>
        <dbReference type="ARBA" id="ARBA00047599"/>
    </source>
</evidence>
<comment type="catalytic activity">
    <reaction evidence="8">
        <text>a ubiquinone + NADH + H(+) = a ubiquinol + NAD(+)</text>
        <dbReference type="Rhea" id="RHEA:23152"/>
        <dbReference type="Rhea" id="RHEA-COMP:9565"/>
        <dbReference type="Rhea" id="RHEA-COMP:9566"/>
        <dbReference type="ChEBI" id="CHEBI:15378"/>
        <dbReference type="ChEBI" id="CHEBI:16389"/>
        <dbReference type="ChEBI" id="CHEBI:17976"/>
        <dbReference type="ChEBI" id="CHEBI:57540"/>
        <dbReference type="ChEBI" id="CHEBI:57945"/>
    </reaction>
</comment>
<evidence type="ECO:0000313" key="11">
    <source>
        <dbReference type="EMBL" id="CDI79610.1"/>
    </source>
</evidence>
<evidence type="ECO:0000256" key="9">
    <source>
        <dbReference type="SAM" id="MobiDB-lite"/>
    </source>
</evidence>
<accession>U6GHG6</accession>
<dbReference type="OrthoDB" id="348775at2759"/>
<dbReference type="GO" id="GO:0005739">
    <property type="term" value="C:mitochondrion"/>
    <property type="evidence" value="ECO:0007669"/>
    <property type="project" value="TreeGrafter"/>
</dbReference>
<reference evidence="11" key="2">
    <citation type="submission" date="2013-10" db="EMBL/GenBank/DDBJ databases">
        <authorList>
            <person name="Aslett M."/>
        </authorList>
    </citation>
    <scope>NUCLEOTIDE SEQUENCE</scope>
    <source>
        <strain evidence="11">Houghton</strain>
    </source>
</reference>
<dbReference type="EMBL" id="HG671051">
    <property type="protein sequence ID" value="CDI79610.1"/>
    <property type="molecule type" value="Genomic_DNA"/>
</dbReference>
<keyword evidence="5" id="KW-0560">Oxidoreductase</keyword>
<dbReference type="RefSeq" id="XP_013250310.1">
    <property type="nucleotide sequence ID" value="XM_013394856.1"/>
</dbReference>
<keyword evidence="6" id="KW-0520">NAD</keyword>
<dbReference type="VEuPathDB" id="ToxoDB:EAH_00011350"/>
<proteinExistence type="inferred from homology"/>
<keyword evidence="12" id="KW-1185">Reference proteome</keyword>
<gene>
    <name evidence="11" type="ORF">EAH_00011350</name>
</gene>
<feature type="region of interest" description="Disordered" evidence="9">
    <location>
        <begin position="100"/>
        <end position="122"/>
    </location>
</feature>
<dbReference type="Gene3D" id="3.50.50.100">
    <property type="match status" value="1"/>
</dbReference>
<keyword evidence="4" id="KW-0274">FAD</keyword>
<sequence length="434" mass="44759">MNRLRALRYLGGALAASGGGLGSSGVPAACKERGSNGGDKQQQQQQQQQQQPGFLGDWLQKPPAAIGNAAAARWRMRNLLTSLQVRLHLLDLPVSFDEATKKDSVGGQMKEEKREPTTATATTATEAAEAAAAAAAESGKGLQNKKRLRVVVVGGGWSSSSFVSSLDPQTSSSGERGSWEEAYDYLILGVGSEVNTFNIPGVQQHALFLKTAADAERIRGRLKCCLEAAASANISEKERQELLTFVIVGAGPSGVEAAAEIQDFLNTTGARVYPQLQQYFKVVLLEMGSVPLPMYNTQVQQSLGNTFSKSGVDLRLNARVVAVGPSHVQVRRMQPAAAAAVTAAVRDTLTATRGGGASKDSSAAAGGGTSAGGAAAGAAAAAATSPAPATTTTAAAAAATDECIPTRFVLWASAAPSSGVCTATLQSGEERRQS</sequence>
<dbReference type="SUPFAM" id="SSF51905">
    <property type="entry name" value="FAD/NAD(P)-binding domain"/>
    <property type="match status" value="1"/>
</dbReference>
<dbReference type="PANTHER" id="PTHR43706:SF47">
    <property type="entry name" value="EXTERNAL NADH-UBIQUINONE OXIDOREDUCTASE 1, MITOCHONDRIAL-RELATED"/>
    <property type="match status" value="1"/>
</dbReference>
<evidence type="ECO:0000256" key="2">
    <source>
        <dbReference type="ARBA" id="ARBA00012637"/>
    </source>
</evidence>
<feature type="compositionally biased region" description="Low complexity" evidence="9">
    <location>
        <begin position="41"/>
        <end position="51"/>
    </location>
</feature>
<comment type="catalytic activity">
    <reaction evidence="7">
        <text>a quinone + NADH + H(+) = a quinol + NAD(+)</text>
        <dbReference type="Rhea" id="RHEA:46160"/>
        <dbReference type="ChEBI" id="CHEBI:15378"/>
        <dbReference type="ChEBI" id="CHEBI:24646"/>
        <dbReference type="ChEBI" id="CHEBI:57540"/>
        <dbReference type="ChEBI" id="CHEBI:57945"/>
        <dbReference type="ChEBI" id="CHEBI:132124"/>
        <dbReference type="EC" id="1.6.5.9"/>
    </reaction>
</comment>
<evidence type="ECO:0000256" key="1">
    <source>
        <dbReference type="ARBA" id="ARBA00005272"/>
    </source>
</evidence>
<organism evidence="11 12">
    <name type="scientific">Eimeria acervulina</name>
    <name type="common">Coccidian parasite</name>
    <dbReference type="NCBI Taxonomy" id="5801"/>
    <lineage>
        <taxon>Eukaryota</taxon>
        <taxon>Sar</taxon>
        <taxon>Alveolata</taxon>
        <taxon>Apicomplexa</taxon>
        <taxon>Conoidasida</taxon>
        <taxon>Coccidia</taxon>
        <taxon>Eucoccidiorida</taxon>
        <taxon>Eimeriorina</taxon>
        <taxon>Eimeriidae</taxon>
        <taxon>Eimeria</taxon>
    </lineage>
</organism>
<dbReference type="GO" id="GO:0050136">
    <property type="term" value="F:NADH dehydrogenase (quinone) (non-electrogenic) activity"/>
    <property type="evidence" value="ECO:0007669"/>
    <property type="project" value="UniProtKB-EC"/>
</dbReference>
<dbReference type="AlphaFoldDB" id="U6GHG6"/>
<dbReference type="GeneID" id="25269205"/>
<dbReference type="InterPro" id="IPR036188">
    <property type="entry name" value="FAD/NAD-bd_sf"/>
</dbReference>
<reference evidence="11" key="1">
    <citation type="submission" date="2013-10" db="EMBL/GenBank/DDBJ databases">
        <title>Genomic analysis of the causative agents of coccidiosis in chickens.</title>
        <authorList>
            <person name="Reid A.J."/>
            <person name="Blake D."/>
            <person name="Billington K."/>
            <person name="Browne H."/>
            <person name="Dunn M."/>
            <person name="Hung S."/>
            <person name="Kawahara F."/>
            <person name="Miranda-Saavedra D."/>
            <person name="Mourier T."/>
            <person name="Nagra H."/>
            <person name="Otto T.D."/>
            <person name="Rawlings N."/>
            <person name="Sanchez A."/>
            <person name="Sanders M."/>
            <person name="Subramaniam C."/>
            <person name="Tay Y."/>
            <person name="Dear P."/>
            <person name="Doerig C."/>
            <person name="Gruber A."/>
            <person name="Parkinson J."/>
            <person name="Shirley M."/>
            <person name="Wan K.L."/>
            <person name="Berriman M."/>
            <person name="Tomley F."/>
            <person name="Pain A."/>
        </authorList>
    </citation>
    <scope>NUCLEOTIDE SEQUENCE</scope>
    <source>
        <strain evidence="11">Houghton</strain>
    </source>
</reference>
<dbReference type="Pfam" id="PF07992">
    <property type="entry name" value="Pyr_redox_2"/>
    <property type="match status" value="1"/>
</dbReference>
<feature type="domain" description="FAD/NAD(P)-binding" evidence="10">
    <location>
        <begin position="180"/>
        <end position="328"/>
    </location>
</feature>
<dbReference type="Proteomes" id="UP000018050">
    <property type="component" value="Unassembled WGS sequence"/>
</dbReference>
<evidence type="ECO:0000259" key="10">
    <source>
        <dbReference type="Pfam" id="PF07992"/>
    </source>
</evidence>
<evidence type="ECO:0000256" key="8">
    <source>
        <dbReference type="ARBA" id="ARBA00049010"/>
    </source>
</evidence>
<dbReference type="PANTHER" id="PTHR43706">
    <property type="entry name" value="NADH DEHYDROGENASE"/>
    <property type="match status" value="1"/>
</dbReference>
<evidence type="ECO:0000256" key="5">
    <source>
        <dbReference type="ARBA" id="ARBA00023002"/>
    </source>
</evidence>
<evidence type="ECO:0000256" key="3">
    <source>
        <dbReference type="ARBA" id="ARBA00022630"/>
    </source>
</evidence>
<comment type="similarity">
    <text evidence="1">Belongs to the NADH dehydrogenase family.</text>
</comment>
<protein>
    <recommendedName>
        <fullName evidence="2">NADH:ubiquinone reductase (non-electrogenic)</fullName>
        <ecNumber evidence="2">1.6.5.9</ecNumber>
    </recommendedName>
</protein>
<dbReference type="InterPro" id="IPR023753">
    <property type="entry name" value="FAD/NAD-binding_dom"/>
</dbReference>
<evidence type="ECO:0000256" key="4">
    <source>
        <dbReference type="ARBA" id="ARBA00022827"/>
    </source>
</evidence>
<feature type="region of interest" description="Disordered" evidence="9">
    <location>
        <begin position="18"/>
        <end position="58"/>
    </location>
</feature>
<feature type="compositionally biased region" description="Basic and acidic residues" evidence="9">
    <location>
        <begin position="100"/>
        <end position="116"/>
    </location>
</feature>
<keyword evidence="3" id="KW-0285">Flavoprotein</keyword>